<keyword evidence="2" id="KW-0472">Membrane</keyword>
<proteinExistence type="predicted"/>
<reference evidence="3 4" key="1">
    <citation type="submission" date="2024-10" db="EMBL/GenBank/DDBJ databases">
        <title>Updated reference genomes for cyclostephanoid diatoms.</title>
        <authorList>
            <person name="Roberts W.R."/>
            <person name="Alverson A.J."/>
        </authorList>
    </citation>
    <scope>NUCLEOTIDE SEQUENCE [LARGE SCALE GENOMIC DNA]</scope>
    <source>
        <strain evidence="3 4">AJA232-27</strain>
    </source>
</reference>
<feature type="transmembrane region" description="Helical" evidence="2">
    <location>
        <begin position="40"/>
        <end position="58"/>
    </location>
</feature>
<feature type="region of interest" description="Disordered" evidence="1">
    <location>
        <begin position="104"/>
        <end position="152"/>
    </location>
</feature>
<keyword evidence="2" id="KW-1133">Transmembrane helix</keyword>
<name>A0ABD3N1V3_9STRA</name>
<evidence type="ECO:0000313" key="3">
    <source>
        <dbReference type="EMBL" id="KAL3768201.1"/>
    </source>
</evidence>
<dbReference type="EMBL" id="JALLBG020000068">
    <property type="protein sequence ID" value="KAL3768201.1"/>
    <property type="molecule type" value="Genomic_DNA"/>
</dbReference>
<accession>A0ABD3N1V3</accession>
<feature type="compositionally biased region" description="Basic and acidic residues" evidence="1">
    <location>
        <begin position="104"/>
        <end position="132"/>
    </location>
</feature>
<evidence type="ECO:0000256" key="2">
    <source>
        <dbReference type="SAM" id="Phobius"/>
    </source>
</evidence>
<dbReference type="AlphaFoldDB" id="A0ABD3N1V3"/>
<dbReference type="Proteomes" id="UP001530293">
    <property type="component" value="Unassembled WGS sequence"/>
</dbReference>
<keyword evidence="2" id="KW-0812">Transmembrane</keyword>
<protein>
    <submittedName>
        <fullName evidence="3">Uncharacterized protein</fullName>
    </submittedName>
</protein>
<evidence type="ECO:0000256" key="1">
    <source>
        <dbReference type="SAM" id="MobiDB-lite"/>
    </source>
</evidence>
<sequence length="152" mass="17510">MIMATMTTPIERNNSNLVVDIVSAISTHAVLILKFVHKNAWTIVFLIAGGYFCFNQFIQPLLHKYRTEQSYKEATNPDRVAVLTPDMKRIRAKQQETMRQKAIEAEIERKKQLASERERKRVKSPEEERWESKCGGGNRLGAEVNDDHAKSH</sequence>
<gene>
    <name evidence="3" type="ORF">ACHAWU_001891</name>
</gene>
<evidence type="ECO:0000313" key="4">
    <source>
        <dbReference type="Proteomes" id="UP001530293"/>
    </source>
</evidence>
<comment type="caution">
    <text evidence="3">The sequence shown here is derived from an EMBL/GenBank/DDBJ whole genome shotgun (WGS) entry which is preliminary data.</text>
</comment>
<keyword evidence="4" id="KW-1185">Reference proteome</keyword>
<organism evidence="3 4">
    <name type="scientific">Discostella pseudostelligera</name>
    <dbReference type="NCBI Taxonomy" id="259834"/>
    <lineage>
        <taxon>Eukaryota</taxon>
        <taxon>Sar</taxon>
        <taxon>Stramenopiles</taxon>
        <taxon>Ochrophyta</taxon>
        <taxon>Bacillariophyta</taxon>
        <taxon>Coscinodiscophyceae</taxon>
        <taxon>Thalassiosirophycidae</taxon>
        <taxon>Stephanodiscales</taxon>
        <taxon>Stephanodiscaceae</taxon>
        <taxon>Discostella</taxon>
    </lineage>
</organism>